<proteinExistence type="predicted"/>
<accession>A0A2S7DWJ6</accession>
<dbReference type="AlphaFoldDB" id="A0A2S7DWJ6"/>
<organism evidence="1 2">
    <name type="scientific">Xanthomonas cucurbitae</name>
    <dbReference type="NCBI Taxonomy" id="56453"/>
    <lineage>
        <taxon>Bacteria</taxon>
        <taxon>Pseudomonadati</taxon>
        <taxon>Pseudomonadota</taxon>
        <taxon>Gammaproteobacteria</taxon>
        <taxon>Lysobacterales</taxon>
        <taxon>Lysobacteraceae</taxon>
        <taxon>Xanthomonas</taxon>
    </lineage>
</organism>
<dbReference type="EMBL" id="MDED01000003">
    <property type="protein sequence ID" value="PPU78171.1"/>
    <property type="molecule type" value="Genomic_DNA"/>
</dbReference>
<name>A0A2S7DWJ6_9XANT</name>
<evidence type="ECO:0008006" key="3">
    <source>
        <dbReference type="Google" id="ProtNLM"/>
    </source>
</evidence>
<sequence length="205" mass="22612">MKEQQTAAELIAELAADQDYLAMRKARDEEMAKQRAAWAKAEEPLVQALESAGCPVKSVWDLVNTAKPYPEAIPVLVEHLRPSYPSRIKEGIIRALAVPDSRPYWSVLIDLLNTATSSPDNLRWAAACALSVAADDSVIDDVIRIAKDDTLGFDRTPLLAALARSKDAKAQMLLHELRDDPVLGKEVKKMRRVGRLKTSAGKTKK</sequence>
<dbReference type="SUPFAM" id="SSF48371">
    <property type="entry name" value="ARM repeat"/>
    <property type="match status" value="1"/>
</dbReference>
<protein>
    <recommendedName>
        <fullName evidence="3">HEAT repeat domain-containing protein</fullName>
    </recommendedName>
</protein>
<dbReference type="Proteomes" id="UP000239561">
    <property type="component" value="Unassembled WGS sequence"/>
</dbReference>
<dbReference type="Gene3D" id="1.25.10.10">
    <property type="entry name" value="Leucine-rich Repeat Variant"/>
    <property type="match status" value="1"/>
</dbReference>
<dbReference type="RefSeq" id="WP_104602104.1">
    <property type="nucleotide sequence ID" value="NZ_CP082217.1"/>
</dbReference>
<comment type="caution">
    <text evidence="1">The sequence shown here is derived from an EMBL/GenBank/DDBJ whole genome shotgun (WGS) entry which is preliminary data.</text>
</comment>
<dbReference type="InterPro" id="IPR011989">
    <property type="entry name" value="ARM-like"/>
</dbReference>
<evidence type="ECO:0000313" key="1">
    <source>
        <dbReference type="EMBL" id="PPU78171.1"/>
    </source>
</evidence>
<reference evidence="1 2" key="1">
    <citation type="submission" date="2016-08" db="EMBL/GenBank/DDBJ databases">
        <authorList>
            <person name="Seilhamer J.J."/>
        </authorList>
    </citation>
    <scope>NUCLEOTIDE SEQUENCE [LARGE SCALE GENOMIC DNA]</scope>
    <source>
        <strain evidence="1 2">CFBP2542</strain>
    </source>
</reference>
<dbReference type="InterPro" id="IPR016024">
    <property type="entry name" value="ARM-type_fold"/>
</dbReference>
<gene>
    <name evidence="1" type="ORF">XcuCFBP2542_02765</name>
</gene>
<evidence type="ECO:0000313" key="2">
    <source>
        <dbReference type="Proteomes" id="UP000239561"/>
    </source>
</evidence>